<evidence type="ECO:0000256" key="2">
    <source>
        <dbReference type="ARBA" id="ARBA00022670"/>
    </source>
</evidence>
<organism evidence="7 8">
    <name type="scientific">Ureaplasma parvum serovar 3 (strain ATCC 27815 / 27 / NCTC 11736)</name>
    <dbReference type="NCBI Taxonomy" id="505682"/>
    <lineage>
        <taxon>Bacteria</taxon>
        <taxon>Bacillati</taxon>
        <taxon>Mycoplasmatota</taxon>
        <taxon>Mycoplasmoidales</taxon>
        <taxon>Mycoplasmoidaceae</taxon>
        <taxon>Ureaplasma</taxon>
    </lineage>
</organism>
<dbReference type="GO" id="GO:0042254">
    <property type="term" value="P:ribosome biogenesis"/>
    <property type="evidence" value="ECO:0007669"/>
    <property type="project" value="UniProtKB-KW"/>
</dbReference>
<protein>
    <recommendedName>
        <fullName evidence="6">Ribosomal processing cysteine protease Prp</fullName>
    </recommendedName>
</protein>
<dbReference type="KEGG" id="upa:UPA3_0218"/>
<dbReference type="SUPFAM" id="SSF118010">
    <property type="entry name" value="TM1457-like"/>
    <property type="match status" value="1"/>
</dbReference>
<dbReference type="Proteomes" id="UP000002162">
    <property type="component" value="Chromosome"/>
</dbReference>
<dbReference type="GeneID" id="29672657"/>
<dbReference type="GO" id="GO:0006508">
    <property type="term" value="P:proteolysis"/>
    <property type="evidence" value="ECO:0007669"/>
    <property type="project" value="UniProtKB-KW"/>
</dbReference>
<dbReference type="Pfam" id="PF04327">
    <property type="entry name" value="Peptidase_Prp"/>
    <property type="match status" value="1"/>
</dbReference>
<dbReference type="NCBIfam" id="NF011129">
    <property type="entry name" value="PRK14553.2-2"/>
    <property type="match status" value="1"/>
</dbReference>
<dbReference type="PANTHER" id="PTHR39178:SF1">
    <property type="entry name" value="RIBOSOMAL-PROCESSING CYSTEINE PROTEASE PRP"/>
    <property type="match status" value="1"/>
</dbReference>
<evidence type="ECO:0000313" key="8">
    <source>
        <dbReference type="Proteomes" id="UP000002162"/>
    </source>
</evidence>
<name>A0A2C9DYS0_UREP2</name>
<gene>
    <name evidence="7" type="ordered locus">UPA3_0218</name>
</gene>
<keyword evidence="3" id="KW-0378">Hydrolase</keyword>
<sequence>MIKINHYPNALLVKGHANFDEHGKDIVCAGVSAIIMGALNWFDQQKTTIKVEQGFILIIIDNNNQLYRQYLELIIIQLKAIYFKYQSYIELHEYKQQYKRGL</sequence>
<dbReference type="AlphaFoldDB" id="A0A2C9DYS0"/>
<evidence type="ECO:0000256" key="3">
    <source>
        <dbReference type="ARBA" id="ARBA00022801"/>
    </source>
</evidence>
<dbReference type="PANTHER" id="PTHR39178">
    <property type="entry name" value="HYPOTHETICAL RIBOSOME-ASSOCIATED PROTEIN"/>
    <property type="match status" value="1"/>
</dbReference>
<dbReference type="GO" id="GO:0008234">
    <property type="term" value="F:cysteine-type peptidase activity"/>
    <property type="evidence" value="ECO:0007669"/>
    <property type="project" value="UniProtKB-KW"/>
</dbReference>
<evidence type="ECO:0000256" key="5">
    <source>
        <dbReference type="ARBA" id="ARBA00044503"/>
    </source>
</evidence>
<comment type="similarity">
    <text evidence="5">Belongs to the Prp family.</text>
</comment>
<dbReference type="HOGENOM" id="CLU_140910_1_0_14"/>
<evidence type="ECO:0000313" key="7">
    <source>
        <dbReference type="EMBL" id="ACA33059.1"/>
    </source>
</evidence>
<evidence type="ECO:0000256" key="4">
    <source>
        <dbReference type="ARBA" id="ARBA00022807"/>
    </source>
</evidence>
<evidence type="ECO:0000256" key="6">
    <source>
        <dbReference type="ARBA" id="ARBA00044538"/>
    </source>
</evidence>
<dbReference type="EMBL" id="CP000942">
    <property type="protein sequence ID" value="ACA33059.1"/>
    <property type="molecule type" value="Genomic_DNA"/>
</dbReference>
<proteinExistence type="inferred from homology"/>
<evidence type="ECO:0000256" key="1">
    <source>
        <dbReference type="ARBA" id="ARBA00022517"/>
    </source>
</evidence>
<keyword evidence="4" id="KW-0788">Thiol protease</keyword>
<keyword evidence="1" id="KW-0690">Ribosome biogenesis</keyword>
<dbReference type="Gene3D" id="3.30.70.1490">
    <property type="entry name" value="Cysteine protease Prp"/>
    <property type="match status" value="1"/>
</dbReference>
<keyword evidence="2" id="KW-0645">Protease</keyword>
<accession>A0A2C9DYS0</accession>
<reference evidence="7 8" key="1">
    <citation type="submission" date="2008-02" db="EMBL/GenBank/DDBJ databases">
        <title>Genome sequence of Ureaplasma parvum serovar 3.</title>
        <authorList>
            <person name="Methe B.A."/>
            <person name="Glass J."/>
            <person name="Waites K."/>
            <person name="Shrivastava S."/>
        </authorList>
    </citation>
    <scope>NUCLEOTIDE SEQUENCE [LARGE SCALE GENOMIC DNA]</scope>
    <source>
        <strain evidence="8">ATCC 27815 / 27 / NCTC 11736</strain>
    </source>
</reference>
<dbReference type="InterPro" id="IPR007422">
    <property type="entry name" value="Peptidase_Prp"/>
</dbReference>
<dbReference type="InterPro" id="IPR036764">
    <property type="entry name" value="Peptidase_Prp_sf"/>
</dbReference>
<dbReference type="RefSeq" id="WP_006688952.1">
    <property type="nucleotide sequence ID" value="NC_010503.1"/>
</dbReference>
<dbReference type="CDD" id="cd16332">
    <property type="entry name" value="Prp-like"/>
    <property type="match status" value="1"/>
</dbReference>